<sequence>MLITMEHVRAGGGCASGLRTFFNRYHLDLKAFLDNGGIDSDELLATGDAIALNIVRLAEARNQQSEIK</sequence>
<comment type="caution">
    <text evidence="1">The sequence shown here is derived from an EMBL/GenBank/DDBJ whole genome shotgun (WGS) entry which is preliminary data.</text>
</comment>
<dbReference type="RefSeq" id="WP_219679866.1">
    <property type="nucleotide sequence ID" value="NZ_JAESHX010000059.1"/>
</dbReference>
<name>A0AAW4P1C0_9GAMM</name>
<protein>
    <submittedName>
        <fullName evidence="1">Uncharacterized protein</fullName>
    </submittedName>
</protein>
<reference evidence="1" key="1">
    <citation type="journal article" date="2021" name="bioRxiv">
        <title>Identification of Pectobacterium species isolated from the soft rot of tetecho (Neobuxbaumia tetetzo), a columnar cactus, and associated metagenomics.</title>
        <authorList>
            <person name="Vargas-Peralta D."/>
            <person name="Narvaez-Barragan D.A."/>
            <person name="de Sandozequi A."/>
            <person name="Romero-Gutierrez M.F."/>
            <person name="Segovia L."/>
            <person name="Martinez-Anaya C."/>
            <person name="Alcaraz L.D."/>
            <person name="de la Torre Almaraz R."/>
        </authorList>
    </citation>
    <scope>NUCLEOTIDE SEQUENCE</scope>
    <source>
        <strain evidence="1">A3</strain>
    </source>
</reference>
<gene>
    <name evidence="1" type="ORF">IM880_12875</name>
</gene>
<evidence type="ECO:0000313" key="1">
    <source>
        <dbReference type="EMBL" id="MBW5893108.1"/>
    </source>
</evidence>
<reference evidence="1" key="2">
    <citation type="submission" date="2021-01" db="EMBL/GenBank/DDBJ databases">
        <authorList>
            <person name="Vargas Peralta D."/>
        </authorList>
    </citation>
    <scope>NUCLEOTIDE SEQUENCE</scope>
    <source>
        <strain evidence="1">A3</strain>
    </source>
</reference>
<organism evidence="1 2">
    <name type="scientific">Pectobacterium polaris</name>
    <dbReference type="NCBI Taxonomy" id="2042057"/>
    <lineage>
        <taxon>Bacteria</taxon>
        <taxon>Pseudomonadati</taxon>
        <taxon>Pseudomonadota</taxon>
        <taxon>Gammaproteobacteria</taxon>
        <taxon>Enterobacterales</taxon>
        <taxon>Pectobacteriaceae</taxon>
        <taxon>Pectobacterium</taxon>
    </lineage>
</organism>
<proteinExistence type="predicted"/>
<dbReference type="AlphaFoldDB" id="A0AAW4P1C0"/>
<accession>A0AAW4P1C0</accession>
<dbReference type="EMBL" id="JAESHX010000059">
    <property type="protein sequence ID" value="MBW5893108.1"/>
    <property type="molecule type" value="Genomic_DNA"/>
</dbReference>
<evidence type="ECO:0000313" key="2">
    <source>
        <dbReference type="Proteomes" id="UP000696310"/>
    </source>
</evidence>
<dbReference type="Proteomes" id="UP000696310">
    <property type="component" value="Unassembled WGS sequence"/>
</dbReference>